<feature type="region of interest" description="Disordered" evidence="1">
    <location>
        <begin position="2470"/>
        <end position="2491"/>
    </location>
</feature>
<dbReference type="EMBL" id="CDMY01000553">
    <property type="protein sequence ID" value="CEM22496.1"/>
    <property type="molecule type" value="Genomic_DNA"/>
</dbReference>
<feature type="compositionally biased region" description="Low complexity" evidence="1">
    <location>
        <begin position="3134"/>
        <end position="3150"/>
    </location>
</feature>
<dbReference type="OrthoDB" id="75419at2759"/>
<feature type="region of interest" description="Disordered" evidence="1">
    <location>
        <begin position="1"/>
        <end position="140"/>
    </location>
</feature>
<evidence type="ECO:0000313" key="3">
    <source>
        <dbReference type="Proteomes" id="UP000041254"/>
    </source>
</evidence>
<dbReference type="InParanoid" id="A0A0G4G3G5"/>
<dbReference type="GO" id="GO:0005737">
    <property type="term" value="C:cytoplasm"/>
    <property type="evidence" value="ECO:0007669"/>
    <property type="project" value="TreeGrafter"/>
</dbReference>
<dbReference type="InterPro" id="IPR051436">
    <property type="entry name" value="Autophagy-related_EPG5"/>
</dbReference>
<reference evidence="2 3" key="1">
    <citation type="submission" date="2014-11" db="EMBL/GenBank/DDBJ databases">
        <authorList>
            <person name="Zhu J."/>
            <person name="Qi W."/>
            <person name="Song R."/>
        </authorList>
    </citation>
    <scope>NUCLEOTIDE SEQUENCE [LARGE SCALE GENOMIC DNA]</scope>
</reference>
<evidence type="ECO:0000313" key="2">
    <source>
        <dbReference type="EMBL" id="CEM22496.1"/>
    </source>
</evidence>
<feature type="region of interest" description="Disordered" evidence="1">
    <location>
        <begin position="3196"/>
        <end position="3225"/>
    </location>
</feature>
<feature type="compositionally biased region" description="Polar residues" evidence="1">
    <location>
        <begin position="2579"/>
        <end position="2592"/>
    </location>
</feature>
<sequence>MAVAVKQPKKKDKERAERPLGLPPEAPTEAEILELLRPPEPEVPVVNDQPAAPAAPAAAASEESRPVDALQASQPAGDEGVVEEREEPAAGVEEAVIGRPAAESLPRLTELAQQEREQPATEARAVSATREDESAKEQSLVYPLVQPPESPEVIKAEQTMSSKSSFPSAAVIDTSDKTASAPPMATVVESSEFLPIHQVPQTQDAVTSAAAEEEESLGVVSSSLEAYEVMLQREVVDTATVATYRNEVIAVFEMSESEFVNRHMDPAEGSNPFFLLLQRCWKTCDALHRFNLEVLSRRIELLKEVEGQLWSKRTATITDSTYCIHCGHHHTATHSFERFDYQPSRQDTLSKSLRGARCTLPVQSADAVFAFREAKRDCDRYVKQTLQRLLLAACGYAAERGEPGVGERDHDALRQVDDVCEDPTRGDYSGLPVVHWIHYGALQGGLHQDRYNLRDALARARMVLDAVFWFLRGPCRLVSTPKAVEEAMMTHLQGWSSPIVGAMLRVAPLSDHYFLAQHLLRCGQGVCEWAAPFLQLPTSVAADAGGDGGDADSGVGVCVGFPHVSDGVVTHWTTQSRDYFLTLLSAVVRPLPEKPPEKAEDDDWCVVPDQGALLLTESDFISLFEQLPFHSFLDFLFYTPQRSVSPYVEWLNALACVRHLCDTIQQGTLRVSCDSPALVTRLSHALVYTLSRVAAQVMTTCTLLDVDQAKRGRLEKELNLLVLRAIPTLMASKTSQKFLVDLPVQLMRFETVWGILWAVLNAPSPPTVSVVSPTAAPPPTRGTYEDFINSSLRPVAPVFTLQKWLLRSATYRPSALAERCGFSVVLSERLDRGEIALEVVLAFLTRLGVTKGDPMCLVVCHEVIQVCLLGPSSDSGAPASLEARLKTCANQLATLADLYPFTLSFILWTLSRHRHRLAPLLPYLVHELPFAKSLASPSGWAPTVEDLSVVACWLENNDHPDGVIKAGMYVMKEVCEAAGRDPMFRDGEDRRGAASRRRHLLLMSCLARIPGRYMNRMDAKSKKTRLEIDRWAMECMALLNPSTTDEGTDHDDRKGYSHPSLPLLQYRLDPPDKPPVFLDPSSDRNHDTPGFAKDYYGILSSPKHLGEWIRGLCDGTVEGCNSSLLHMAAWLGWSCHFWGAMEWRMEAGRDSGLREEEGGLPWGGDAKKTPLLMLKRSLELVLLDRYTDAALMMVHFVVPCAFVATPATWRAEGLRGVVDGLTTSVKYSSPKLDQKVIFKAKAVVAAVTGGYAIEDPQKVCGMEYGARLSWAVGLSIVRMQRLFVTDRSHRPSQHDLVYSYLSQWLRVMPVIELHTPFIAMFGNATASASPIHAGFGQGLLTLLDRDPLSPPSNTFDAPPSSSPCCVALRGPLARGLEEGRGSGWMDTWGDVASGDVMQPPPHFSEELMVQAPRLAVAWMQILIVKQLPALHSLRSVMTSSPRSDLRAGVLHTVAGRPDRFFAFYHIQRCLEVAPLDSPLIPIILQLLLRLFLAHEFPPANTHVGDHLPYRSREGATHDRLLVGSKFLSGKWYGRQRDAMRKKLEQLSHHYRSHPPAGGGRRPSFSAQATEILLSLMKFMVECLDKVKQKPTPLSLLDLQPIIEGAGADRIFTLISDQNRQGDPLVDLSGWWWDLLPPSYHLWPRSWRLPVNEQRESTTASSSSGGGGASMHIFQARSPQRNPTEPVAPPAPQLPAGCYTPLLDRQLKELGTDERRVQHLISRLKEASLTFVEKVNLLCDIDSEYMAMLPRLYKSQVRRIRQRVQRHDRLPDGRACTHWVDVDMDVPTYTRDPSVQSALDECAGQRRELIDAEHTIDTEFVEMAYRVVLLCQRLVRLHATSPLTHSLLDPLLSLASKRAAVHSHPVYRLIHTILDAQTASTAPLSDFANRSIAPYEVTLASTNRTVTVGPSPSLMCSTDVMSRALEAITEALSAEEGGGEILLSGLGAKGSWWRLFRPHLCPARFVALYWEACRCLDGEDNAARLLRQFDVTEWLRSPNIGDVANRGEVESEFAVLLLGELSMHNPSAAQLPFREHLCNLIEARPHVVHALLPYMIAPSSLRWRPICITHTGPPASRDTDGRQAASVISFTSDAFPASVSAAVERVVGGCDGGLFDREGRPYAYSEVNQLANALVPFIEQECSVDVLVRSEATRLLTAVTAQIAERMCRGLAGGTSIDPSAQIIDQTFLSLIQRTQWHQTAANAPAVLPGVTLLLDTFAKTVTAIYPDSHTRLLYCWHAIQRVLSSHSPQLDGDPPWIGMHKAEMITRAFGPRLKEAGGLRRLGASWPLLREIQGVLSHLSIGCYRRHRRWHASRVDEGTAIDEGYLLEGSPTHLLGLIEAWLTDIDGAKRGMWVSFLEGEPAAAGGERTVWDPYIETLLMVLLVDPWRPVGPSTLAFVHDCLGLATGTIQTPPGSPLLPAKEPSQDHEESGSAYAHLDRPALPAIYVSTSAYRHSLSVLGGLLFPSAHVEHHPAAPSSETRPSDEPFPPVSVRRKWREDGDVSFLGGYCHPERLQLLDTILYAGATQWIPASEAHQRVERGLTGPGPHEWQAQLPRLAPLVQFWMAPVADSAAMRQQEGAATTAPQTTTDGGSSTTNASLSAAAMQTLSSLAATVTDPAASAVGSVIKSTYEYTSSLASYLPVSLWPLVQTEDGETPRAGDGLGFPPSLGIVCLFSICWRLFEAIEEFVNGLDPSDLMETLRKTRRRGERVLLCLTHECDGPDSHPSSRRSSWTSEEALIDLEKLYKPFAQLLNYYGDRKDEGPAVGQVKCGSGQVVALLQAVASLVEPQVAKWIGSPAATSCPPKTSSYMKLLVLMKWILDEDIIAPFCYSLCTETLLPLTAPTSCLDWAALCFSPPFDAAKFETFCASKGLTVCFAVAWERSRAVAALRSRLQLSETAPSTYPGAFPAVPRPSPDLVDASRVIGWIKSVSEERETALTATLDRLLSHPSMGEKSSSPHMAARTVAPVRQGLDRLLREGQANDAALAVLLYAVLSDFSKEPGQYATDGRAERLVEGLVRLAGYDPAPILASKAHRDGFLGRFFQRGGGRRAGGSASIQKLVEAAASDPSLLPPLAQLLGAVRMQTLAAALALCLSATAERASPAGQAAGPFHAVSQHMSSVFAKETMPPGLASIGQQPGGRSSSGSLGSEPFEPSAPGESEHQPWVCWERTVGGTIECWKQVGVKCLLHQEMVVKGGKDRETSKRGRRGSSSSVSEDERATAAAADSPGVLMGMVREVVQMCGYHKAVFVRRAMDELDGPDALGQS</sequence>
<organism evidence="2 3">
    <name type="scientific">Vitrella brassicaformis (strain CCMP3155)</name>
    <dbReference type="NCBI Taxonomy" id="1169540"/>
    <lineage>
        <taxon>Eukaryota</taxon>
        <taxon>Sar</taxon>
        <taxon>Alveolata</taxon>
        <taxon>Colpodellida</taxon>
        <taxon>Vitrellaceae</taxon>
        <taxon>Vitrella</taxon>
    </lineage>
</organism>
<evidence type="ECO:0000256" key="1">
    <source>
        <dbReference type="SAM" id="MobiDB-lite"/>
    </source>
</evidence>
<feature type="compositionally biased region" description="Low complexity" evidence="1">
    <location>
        <begin position="43"/>
        <end position="60"/>
    </location>
</feature>
<accession>A0A0G4G3G5</accession>
<dbReference type="Proteomes" id="UP000041254">
    <property type="component" value="Unassembled WGS sequence"/>
</dbReference>
<keyword evidence="3" id="KW-1185">Reference proteome</keyword>
<feature type="region of interest" description="Disordered" evidence="1">
    <location>
        <begin position="2412"/>
        <end position="2433"/>
    </location>
</feature>
<protein>
    <submittedName>
        <fullName evidence="2">Uncharacterized protein</fullName>
    </submittedName>
</protein>
<dbReference type="VEuPathDB" id="CryptoDB:Vbra_16784"/>
<dbReference type="PANTHER" id="PTHR31139">
    <property type="entry name" value="ECTOPIC P GRANULES PROTEIN 5 HOMOLOG"/>
    <property type="match status" value="1"/>
</dbReference>
<name>A0A0G4G3G5_VITBC</name>
<feature type="region of interest" description="Disordered" evidence="1">
    <location>
        <begin position="2574"/>
        <end position="2597"/>
    </location>
</feature>
<dbReference type="PANTHER" id="PTHR31139:SF4">
    <property type="entry name" value="ECTOPIC P GRANULES PROTEIN 5 HOMOLOG"/>
    <property type="match status" value="1"/>
</dbReference>
<dbReference type="STRING" id="1169540.A0A0G4G3G5"/>
<feature type="region of interest" description="Disordered" evidence="1">
    <location>
        <begin position="3129"/>
        <end position="3162"/>
    </location>
</feature>
<feature type="compositionally biased region" description="Low complexity" evidence="1">
    <location>
        <begin position="89"/>
        <end position="98"/>
    </location>
</feature>
<gene>
    <name evidence="2" type="ORF">Vbra_16784</name>
</gene>
<proteinExistence type="predicted"/>
<dbReference type="GO" id="GO:0097352">
    <property type="term" value="P:autophagosome maturation"/>
    <property type="evidence" value="ECO:0007669"/>
    <property type="project" value="TreeGrafter"/>
</dbReference>